<organism evidence="1 3">
    <name type="scientific">Boletus edulis BED1</name>
    <dbReference type="NCBI Taxonomy" id="1328754"/>
    <lineage>
        <taxon>Eukaryota</taxon>
        <taxon>Fungi</taxon>
        <taxon>Dikarya</taxon>
        <taxon>Basidiomycota</taxon>
        <taxon>Agaricomycotina</taxon>
        <taxon>Agaricomycetes</taxon>
        <taxon>Agaricomycetidae</taxon>
        <taxon>Boletales</taxon>
        <taxon>Boletineae</taxon>
        <taxon>Boletaceae</taxon>
        <taxon>Boletoideae</taxon>
        <taxon>Boletus</taxon>
    </lineage>
</organism>
<dbReference type="EMBL" id="WHUW01000183">
    <property type="protein sequence ID" value="KAF8419060.1"/>
    <property type="molecule type" value="Genomic_DNA"/>
</dbReference>
<proteinExistence type="predicted"/>
<keyword evidence="3" id="KW-1185">Reference proteome</keyword>
<dbReference type="Proteomes" id="UP001194468">
    <property type="component" value="Unassembled WGS sequence"/>
</dbReference>
<sequence length="75" mass="8539">MMVLQTVNSYSGGISLCYPWFVQEFHGHPYKPGMLNSLGNSFITRFKRLWELSDLEDAIPIVDSPCAILGSFIWI</sequence>
<gene>
    <name evidence="2" type="ORF">L210DRAFT_3519682</name>
    <name evidence="1" type="ORF">L210DRAFT_3577771</name>
</gene>
<evidence type="ECO:0000313" key="1">
    <source>
        <dbReference type="EMBL" id="KAF8419060.1"/>
    </source>
</evidence>
<protein>
    <submittedName>
        <fullName evidence="1">Uncharacterized protein</fullName>
    </submittedName>
</protein>
<evidence type="ECO:0000313" key="2">
    <source>
        <dbReference type="EMBL" id="KAF8452829.1"/>
    </source>
</evidence>
<comment type="caution">
    <text evidence="1">The sequence shown here is derived from an EMBL/GenBank/DDBJ whole genome shotgun (WGS) entry which is preliminary data.</text>
</comment>
<accession>A0AAD4BD36</accession>
<dbReference type="EMBL" id="WHUW01000001">
    <property type="protein sequence ID" value="KAF8452829.1"/>
    <property type="molecule type" value="Genomic_DNA"/>
</dbReference>
<name>A0AAD4BD36_BOLED</name>
<dbReference type="AlphaFoldDB" id="A0AAD4BD36"/>
<reference evidence="1" key="2">
    <citation type="journal article" date="2020" name="Nat. Commun.">
        <title>Large-scale genome sequencing of mycorrhizal fungi provides insights into the early evolution of symbiotic traits.</title>
        <authorList>
            <person name="Miyauchi S."/>
            <person name="Kiss E."/>
            <person name="Kuo A."/>
            <person name="Drula E."/>
            <person name="Kohler A."/>
            <person name="Sanchez-Garcia M."/>
            <person name="Morin E."/>
            <person name="Andreopoulos B."/>
            <person name="Barry K.W."/>
            <person name="Bonito G."/>
            <person name="Buee M."/>
            <person name="Carver A."/>
            <person name="Chen C."/>
            <person name="Cichocki N."/>
            <person name="Clum A."/>
            <person name="Culley D."/>
            <person name="Crous P.W."/>
            <person name="Fauchery L."/>
            <person name="Girlanda M."/>
            <person name="Hayes R.D."/>
            <person name="Keri Z."/>
            <person name="LaButti K."/>
            <person name="Lipzen A."/>
            <person name="Lombard V."/>
            <person name="Magnuson J."/>
            <person name="Maillard F."/>
            <person name="Murat C."/>
            <person name="Nolan M."/>
            <person name="Ohm R.A."/>
            <person name="Pangilinan J."/>
            <person name="Pereira M.F."/>
            <person name="Perotto S."/>
            <person name="Peter M."/>
            <person name="Pfister S."/>
            <person name="Riley R."/>
            <person name="Sitrit Y."/>
            <person name="Stielow J.B."/>
            <person name="Szollosi G."/>
            <person name="Zifcakova L."/>
            <person name="Stursova M."/>
            <person name="Spatafora J.W."/>
            <person name="Tedersoo L."/>
            <person name="Vaario L.M."/>
            <person name="Yamada A."/>
            <person name="Yan M."/>
            <person name="Wang P."/>
            <person name="Xu J."/>
            <person name="Bruns T."/>
            <person name="Baldrian P."/>
            <person name="Vilgalys R."/>
            <person name="Dunand C."/>
            <person name="Henrissat B."/>
            <person name="Grigoriev I.V."/>
            <person name="Hibbett D."/>
            <person name="Nagy L.G."/>
            <person name="Martin F.M."/>
        </authorList>
    </citation>
    <scope>NUCLEOTIDE SEQUENCE</scope>
    <source>
        <strain evidence="1">BED1</strain>
    </source>
</reference>
<reference evidence="1" key="1">
    <citation type="submission" date="2019-10" db="EMBL/GenBank/DDBJ databases">
        <authorList>
            <consortium name="DOE Joint Genome Institute"/>
            <person name="Kuo A."/>
            <person name="Miyauchi S."/>
            <person name="Kiss E."/>
            <person name="Drula E."/>
            <person name="Kohler A."/>
            <person name="Sanchez-Garcia M."/>
            <person name="Andreopoulos B."/>
            <person name="Barry K.W."/>
            <person name="Bonito G."/>
            <person name="Buee M."/>
            <person name="Carver A."/>
            <person name="Chen C."/>
            <person name="Cichocki N."/>
            <person name="Clum A."/>
            <person name="Culley D."/>
            <person name="Crous P.W."/>
            <person name="Fauchery L."/>
            <person name="Girlanda M."/>
            <person name="Hayes R."/>
            <person name="Keri Z."/>
            <person name="LaButti K."/>
            <person name="Lipzen A."/>
            <person name="Lombard V."/>
            <person name="Magnuson J."/>
            <person name="Maillard F."/>
            <person name="Morin E."/>
            <person name="Murat C."/>
            <person name="Nolan M."/>
            <person name="Ohm R."/>
            <person name="Pangilinan J."/>
            <person name="Pereira M."/>
            <person name="Perotto S."/>
            <person name="Peter M."/>
            <person name="Riley R."/>
            <person name="Sitrit Y."/>
            <person name="Stielow B."/>
            <person name="Szollosi G."/>
            <person name="Zifcakova L."/>
            <person name="Stursova M."/>
            <person name="Spatafora J.W."/>
            <person name="Tedersoo L."/>
            <person name="Vaario L.-M."/>
            <person name="Yamada A."/>
            <person name="Yan M."/>
            <person name="Wang P."/>
            <person name="Xu J."/>
            <person name="Bruns T."/>
            <person name="Baldrian P."/>
            <person name="Vilgalys R."/>
            <person name="Henrissat B."/>
            <person name="Grigoriev I.V."/>
            <person name="Hibbett D."/>
            <person name="Nagy L.G."/>
            <person name="Martin F.M."/>
        </authorList>
    </citation>
    <scope>NUCLEOTIDE SEQUENCE</scope>
    <source>
        <strain evidence="1">BED1</strain>
    </source>
</reference>
<evidence type="ECO:0000313" key="3">
    <source>
        <dbReference type="Proteomes" id="UP001194468"/>
    </source>
</evidence>